<dbReference type="AlphaFoldDB" id="A0A8W7PH24"/>
<name>A0A8W7PH24_ANOCL</name>
<proteinExistence type="predicted"/>
<evidence type="ECO:0000313" key="1">
    <source>
        <dbReference type="EnsemblMetazoa" id="ACOM031341-PA.1"/>
    </source>
</evidence>
<organism evidence="1">
    <name type="scientific">Anopheles coluzzii</name>
    <name type="common">African malaria mosquito</name>
    <dbReference type="NCBI Taxonomy" id="1518534"/>
    <lineage>
        <taxon>Eukaryota</taxon>
        <taxon>Metazoa</taxon>
        <taxon>Ecdysozoa</taxon>
        <taxon>Arthropoda</taxon>
        <taxon>Hexapoda</taxon>
        <taxon>Insecta</taxon>
        <taxon>Pterygota</taxon>
        <taxon>Neoptera</taxon>
        <taxon>Endopterygota</taxon>
        <taxon>Diptera</taxon>
        <taxon>Nematocera</taxon>
        <taxon>Culicoidea</taxon>
        <taxon>Culicidae</taxon>
        <taxon>Anophelinae</taxon>
        <taxon>Anopheles</taxon>
    </lineage>
</organism>
<reference evidence="1" key="1">
    <citation type="submission" date="2022-08" db="UniProtKB">
        <authorList>
            <consortium name="EnsemblMetazoa"/>
        </authorList>
    </citation>
    <scope>IDENTIFICATION</scope>
</reference>
<protein>
    <submittedName>
        <fullName evidence="1">Uncharacterized protein</fullName>
    </submittedName>
</protein>
<dbReference type="EnsemblMetazoa" id="ACOM031341-RA">
    <property type="protein sequence ID" value="ACOM031341-PA.1"/>
    <property type="gene ID" value="ACOM031341"/>
</dbReference>
<accession>A0A8W7PH24</accession>
<sequence>MSPLTIVDLGYGRLRNIHHQIVHNARPKEVFQLRLLERILGQIQPVELKPFACVHHRQGAYVVARDVQYRQPFQSMQLVERERIEPVLRHIQRDHRCQLEDTWIELLQQIVRQIEQLKQAELGVVVAVPLEGADLVRVCYQRAILLPPVESIAGDRKFYQSFQHTSFSSPSYSTHLYRTNRVRVHVQVEQARAGKAPLVERPQPIAVQIQILNRRAVEDRFLDGSEPIVRQIDRVEPGQPGERVRPQHRQPVVRKGHVLQLVVRVEHHRRQLVDAIIIQVKCFQFRHRPEHILLDGGNLITIQKQAPHNRPVRGRCKLLQPGEPVVLQQHVGGRLQPVGREALNAIAFEGELRERWLLAEDGCRQLAERLCGER</sequence>
<dbReference type="Proteomes" id="UP000075882">
    <property type="component" value="Unassembled WGS sequence"/>
</dbReference>